<comment type="caution">
    <text evidence="2">The sequence shown here is derived from an EMBL/GenBank/DDBJ whole genome shotgun (WGS) entry which is preliminary data.</text>
</comment>
<dbReference type="EMBL" id="JARKIE010000223">
    <property type="protein sequence ID" value="KAJ7664307.1"/>
    <property type="molecule type" value="Genomic_DNA"/>
</dbReference>
<dbReference type="Proteomes" id="UP001221757">
    <property type="component" value="Unassembled WGS sequence"/>
</dbReference>
<name>A0AAD7G3R3_MYCRO</name>
<keyword evidence="3" id="KW-1185">Reference proteome</keyword>
<reference evidence="2" key="1">
    <citation type="submission" date="2023-03" db="EMBL/GenBank/DDBJ databases">
        <title>Massive genome expansion in bonnet fungi (Mycena s.s.) driven by repeated elements and novel gene families across ecological guilds.</title>
        <authorList>
            <consortium name="Lawrence Berkeley National Laboratory"/>
            <person name="Harder C.B."/>
            <person name="Miyauchi S."/>
            <person name="Viragh M."/>
            <person name="Kuo A."/>
            <person name="Thoen E."/>
            <person name="Andreopoulos B."/>
            <person name="Lu D."/>
            <person name="Skrede I."/>
            <person name="Drula E."/>
            <person name="Henrissat B."/>
            <person name="Morin E."/>
            <person name="Kohler A."/>
            <person name="Barry K."/>
            <person name="LaButti K."/>
            <person name="Morin E."/>
            <person name="Salamov A."/>
            <person name="Lipzen A."/>
            <person name="Mereny Z."/>
            <person name="Hegedus B."/>
            <person name="Baldrian P."/>
            <person name="Stursova M."/>
            <person name="Weitz H."/>
            <person name="Taylor A."/>
            <person name="Grigoriev I.V."/>
            <person name="Nagy L.G."/>
            <person name="Martin F."/>
            <person name="Kauserud H."/>
        </authorList>
    </citation>
    <scope>NUCLEOTIDE SEQUENCE</scope>
    <source>
        <strain evidence="2">CBHHK067</strain>
    </source>
</reference>
<organism evidence="2 3">
    <name type="scientific">Mycena rosella</name>
    <name type="common">Pink bonnet</name>
    <name type="synonym">Agaricus rosellus</name>
    <dbReference type="NCBI Taxonomy" id="1033263"/>
    <lineage>
        <taxon>Eukaryota</taxon>
        <taxon>Fungi</taxon>
        <taxon>Dikarya</taxon>
        <taxon>Basidiomycota</taxon>
        <taxon>Agaricomycotina</taxon>
        <taxon>Agaricomycetes</taxon>
        <taxon>Agaricomycetidae</taxon>
        <taxon>Agaricales</taxon>
        <taxon>Marasmiineae</taxon>
        <taxon>Mycenaceae</taxon>
        <taxon>Mycena</taxon>
    </lineage>
</organism>
<evidence type="ECO:0000313" key="3">
    <source>
        <dbReference type="Proteomes" id="UP001221757"/>
    </source>
</evidence>
<evidence type="ECO:0000256" key="1">
    <source>
        <dbReference type="SAM" id="SignalP"/>
    </source>
</evidence>
<protein>
    <recommendedName>
        <fullName evidence="4">Hydrophobin</fullName>
    </recommendedName>
</protein>
<keyword evidence="1" id="KW-0732">Signal</keyword>
<proteinExistence type="predicted"/>
<feature type="signal peptide" evidence="1">
    <location>
        <begin position="1"/>
        <end position="18"/>
    </location>
</feature>
<accession>A0AAD7G3R3</accession>
<evidence type="ECO:0008006" key="4">
    <source>
        <dbReference type="Google" id="ProtNLM"/>
    </source>
</evidence>
<gene>
    <name evidence="2" type="ORF">B0H17DRAFT_1211315</name>
</gene>
<sequence length="86" mass="8816">MRFALPLLLTIAVTLTAATPAPPPAPDVTLCCPSIDNRSPTGTLIDGVLTSTELCCGYSDGTTCCYALTGSLLTPGNSCIAFLFTC</sequence>
<dbReference type="AlphaFoldDB" id="A0AAD7G3R3"/>
<feature type="chain" id="PRO_5041998494" description="Hydrophobin" evidence="1">
    <location>
        <begin position="19"/>
        <end position="86"/>
    </location>
</feature>
<evidence type="ECO:0000313" key="2">
    <source>
        <dbReference type="EMBL" id="KAJ7664307.1"/>
    </source>
</evidence>